<evidence type="ECO:0000256" key="1">
    <source>
        <dbReference type="ARBA" id="ARBA00006768"/>
    </source>
</evidence>
<reference evidence="7 8" key="1">
    <citation type="submission" date="2023-02" db="EMBL/GenBank/DDBJ databases">
        <title>A bacterium isolated from plastisphere.</title>
        <authorList>
            <person name="Sun Y."/>
        </authorList>
    </citation>
    <scope>NUCLEOTIDE SEQUENCE [LARGE SCALE GENOMIC DNA]</scope>
    <source>
        <strain evidence="8">a-1</strain>
    </source>
</reference>
<comment type="similarity">
    <text evidence="1">Belongs to the glycosyl hydrolase 65 family.</text>
</comment>
<dbReference type="Gene3D" id="2.60.420.10">
    <property type="entry name" value="Maltose phosphorylase, domain 3"/>
    <property type="match status" value="1"/>
</dbReference>
<keyword evidence="3" id="KW-0808">Transferase</keyword>
<gene>
    <name evidence="7" type="ORF">PTI97_11815</name>
</gene>
<dbReference type="SUPFAM" id="SSF48208">
    <property type="entry name" value="Six-hairpin glycosidases"/>
    <property type="match status" value="1"/>
</dbReference>
<dbReference type="Gene3D" id="1.50.10.10">
    <property type="match status" value="1"/>
</dbReference>
<dbReference type="InterPro" id="IPR012341">
    <property type="entry name" value="6hp_glycosidase-like_sf"/>
</dbReference>
<keyword evidence="2" id="KW-0328">Glycosyltransferase</keyword>
<name>A0ABY7X5K4_9BACL</name>
<protein>
    <submittedName>
        <fullName evidence="7">Glycosyl hydrolase family 65 protein</fullName>
    </submittedName>
</protein>
<dbReference type="Pfam" id="PF03636">
    <property type="entry name" value="Glyco_hydro_65N"/>
    <property type="match status" value="1"/>
</dbReference>
<dbReference type="InterPro" id="IPR037018">
    <property type="entry name" value="GH65_N"/>
</dbReference>
<dbReference type="Proteomes" id="UP001213680">
    <property type="component" value="Chromosome"/>
</dbReference>
<dbReference type="SUPFAM" id="SSF74650">
    <property type="entry name" value="Galactose mutarotase-like"/>
    <property type="match status" value="1"/>
</dbReference>
<keyword evidence="7" id="KW-0378">Hydrolase</keyword>
<dbReference type="InterPro" id="IPR005196">
    <property type="entry name" value="Glyco_hydro_65_N"/>
</dbReference>
<feature type="domain" description="Glycoside hydrolase family 65 central catalytic" evidence="4">
    <location>
        <begin position="317"/>
        <end position="696"/>
    </location>
</feature>
<dbReference type="RefSeq" id="WP_214878909.1">
    <property type="nucleotide sequence ID" value="NZ_CP118099.1"/>
</dbReference>
<proteinExistence type="inferred from homology"/>
<evidence type="ECO:0000256" key="3">
    <source>
        <dbReference type="ARBA" id="ARBA00022679"/>
    </source>
</evidence>
<feature type="domain" description="Glycoside hydrolase family 65 N-terminal" evidence="6">
    <location>
        <begin position="17"/>
        <end position="254"/>
    </location>
</feature>
<evidence type="ECO:0000259" key="4">
    <source>
        <dbReference type="Pfam" id="PF03632"/>
    </source>
</evidence>
<dbReference type="Gene3D" id="2.70.98.40">
    <property type="entry name" value="Glycoside hydrolase, family 65, N-terminal domain"/>
    <property type="match status" value="1"/>
</dbReference>
<dbReference type="PIRSF" id="PIRSF036289">
    <property type="entry name" value="Glycosyl_hydrolase_malt_phosph"/>
    <property type="match status" value="1"/>
</dbReference>
<dbReference type="InterPro" id="IPR008928">
    <property type="entry name" value="6-hairpin_glycosidase_sf"/>
</dbReference>
<dbReference type="GO" id="GO:0016787">
    <property type="term" value="F:hydrolase activity"/>
    <property type="evidence" value="ECO:0007669"/>
    <property type="project" value="UniProtKB-KW"/>
</dbReference>
<evidence type="ECO:0000313" key="8">
    <source>
        <dbReference type="Proteomes" id="UP001213680"/>
    </source>
</evidence>
<dbReference type="PANTHER" id="PTHR11051:SF8">
    <property type="entry name" value="PROTEIN-GLUCOSYLGALACTOSYLHYDROXYLYSINE GLUCOSIDASE"/>
    <property type="match status" value="1"/>
</dbReference>
<dbReference type="Pfam" id="PF03633">
    <property type="entry name" value="Glyco_hydro_65C"/>
    <property type="match status" value="1"/>
</dbReference>
<dbReference type="EMBL" id="CP118099">
    <property type="protein sequence ID" value="WDH77373.1"/>
    <property type="molecule type" value="Genomic_DNA"/>
</dbReference>
<feature type="domain" description="Glycoside hydrolase family 65 C-terminal" evidence="5">
    <location>
        <begin position="706"/>
        <end position="767"/>
    </location>
</feature>
<keyword evidence="8" id="KW-1185">Reference proteome</keyword>
<evidence type="ECO:0000259" key="5">
    <source>
        <dbReference type="Pfam" id="PF03633"/>
    </source>
</evidence>
<dbReference type="InterPro" id="IPR005195">
    <property type="entry name" value="Glyco_hydro_65_M"/>
</dbReference>
<dbReference type="InterPro" id="IPR017045">
    <property type="entry name" value="Malt_Pase/Glycosyl_Hdrlase"/>
</dbReference>
<evidence type="ECO:0000313" key="7">
    <source>
        <dbReference type="EMBL" id="WDH77373.1"/>
    </source>
</evidence>
<dbReference type="PANTHER" id="PTHR11051">
    <property type="entry name" value="GLYCOSYL HYDROLASE-RELATED"/>
    <property type="match status" value="1"/>
</dbReference>
<evidence type="ECO:0000259" key="6">
    <source>
        <dbReference type="Pfam" id="PF03636"/>
    </source>
</evidence>
<evidence type="ECO:0000256" key="2">
    <source>
        <dbReference type="ARBA" id="ARBA00022676"/>
    </source>
</evidence>
<accession>A0ABY7X5K4</accession>
<dbReference type="InterPro" id="IPR011013">
    <property type="entry name" value="Gal_mutarotase_sf_dom"/>
</dbReference>
<sequence>MNYTTGTGDLQHWLVSEDGFRTEWLGKGEAVFSLGNGYMGLRSVTEEHYANEKRNSFVAGTFNKFAENEVTELPNAADILWMEFKLNGIRFDLTQGTILTYRRTLNLKKAELVREVTWQSPDGNVYDLTFRRFVSMAHLHVIAQRVTITPKQDSTLSLTSGINGQMTNSGVQHFLEGTKRLYDGRFMQQIQTTTESGIDFVFHSVHRFHQRESIEPMSIIKMDRRQIFFDYSDVRIPANETLTIEKYSTIFTSRDHDMTADTTEELASFALNATREVEAKGYDRLFADHVQAFDELVWSRTPITIRSKDMFDQLAIRFAQYHLAVMTPKHDNRMNIGAKGLSGEGYKGHTFWDSEIFILPYYTYTNPTIARSLLEYRYLSLPGAHRKANENGYDGAMFPWESAWLDDGEVTPIWGAADIVTGEATKIWSGFIEQHITSDIAFAAWQYYHVTGDQDFMDRYGYELLIDTAKFWASRLEWNESENRYEINQVVGPDEYKEHVNNNAFTNYTAHWNIQKAIEYVELLRREKPELYERLNEKLDLQATETRFHHVLDLIYLPQVREDGVLPQDDTYLQKEIIDLTKYKNQENVGSLFYDYNLEQVNEIQVSKQADVMILMYLLEDLFSAEIKRSNWEYYEPKTLHDSSLSLSTHSVLASDLGDQELAYDLFRRASEIDLGPNMKTSDAGIHAASLGGIWQAVINGFGGVRMTSGNLLISPMLPKAWDELRFPIAWKGETLDIWATHDQVTVTRRSPSTKPLVIEVYGEKQTILDTFTSEVLSV</sequence>
<organism evidence="7 8">
    <name type="scientific">Exiguobacterium marinum</name>
    <dbReference type="NCBI Taxonomy" id="273528"/>
    <lineage>
        <taxon>Bacteria</taxon>
        <taxon>Bacillati</taxon>
        <taxon>Bacillota</taxon>
        <taxon>Bacilli</taxon>
        <taxon>Bacillales</taxon>
        <taxon>Bacillales Family XII. Incertae Sedis</taxon>
        <taxon>Exiguobacterium</taxon>
    </lineage>
</organism>
<dbReference type="Pfam" id="PF03632">
    <property type="entry name" value="Glyco_hydro_65m"/>
    <property type="match status" value="1"/>
</dbReference>
<dbReference type="InterPro" id="IPR005194">
    <property type="entry name" value="Glyco_hydro_65_C"/>
</dbReference>